<dbReference type="RefSeq" id="WP_137064549.1">
    <property type="nucleotide sequence ID" value="NZ_CP040748.1"/>
</dbReference>
<organism evidence="3 4">
    <name type="scientific">Nocardioides jishulii</name>
    <dbReference type="NCBI Taxonomy" id="2575440"/>
    <lineage>
        <taxon>Bacteria</taxon>
        <taxon>Bacillati</taxon>
        <taxon>Actinomycetota</taxon>
        <taxon>Actinomycetes</taxon>
        <taxon>Propionibacteriales</taxon>
        <taxon>Nocardioidaceae</taxon>
        <taxon>Nocardioides</taxon>
    </lineage>
</organism>
<evidence type="ECO:0000313" key="4">
    <source>
        <dbReference type="Proteomes" id="UP000307808"/>
    </source>
</evidence>
<keyword evidence="2" id="KW-0732">Signal</keyword>
<dbReference type="OrthoDB" id="3748698at2"/>
<evidence type="ECO:0008006" key="5">
    <source>
        <dbReference type="Google" id="ProtNLM"/>
    </source>
</evidence>
<keyword evidence="1" id="KW-0472">Membrane</keyword>
<accession>A0A4U2YTD0</accession>
<gene>
    <name evidence="3" type="ORF">FC770_02625</name>
</gene>
<keyword evidence="4" id="KW-1185">Reference proteome</keyword>
<keyword evidence="1" id="KW-1133">Transmembrane helix</keyword>
<sequence length="183" mass="18939">MPVRLSAALAALALMPLLVLVLAGLAPASADCVAAEFPPAGSPVIFSGTAVEERGTYTKFEVERVWEGPDLAEEVWVQGGQEQESWPFSLLGQVMSSLDAEFDLGEHYVVGAADDFSTTICSVTDAEAHEVPADARTPVEGGAQGADVPLSPWIATLLVAGAAAGVLTAAVVLVRRRRAIAPG</sequence>
<dbReference type="Proteomes" id="UP000307808">
    <property type="component" value="Unassembled WGS sequence"/>
</dbReference>
<evidence type="ECO:0000256" key="1">
    <source>
        <dbReference type="SAM" id="Phobius"/>
    </source>
</evidence>
<evidence type="ECO:0000256" key="2">
    <source>
        <dbReference type="SAM" id="SignalP"/>
    </source>
</evidence>
<feature type="transmembrane region" description="Helical" evidence="1">
    <location>
        <begin position="153"/>
        <end position="174"/>
    </location>
</feature>
<evidence type="ECO:0000313" key="3">
    <source>
        <dbReference type="EMBL" id="TKI64085.1"/>
    </source>
</evidence>
<dbReference type="AlphaFoldDB" id="A0A4U2YTD0"/>
<proteinExistence type="predicted"/>
<comment type="caution">
    <text evidence="3">The sequence shown here is derived from an EMBL/GenBank/DDBJ whole genome shotgun (WGS) entry which is preliminary data.</text>
</comment>
<protein>
    <recommendedName>
        <fullName evidence="5">LPXTG cell wall anchor domain-containing protein</fullName>
    </recommendedName>
</protein>
<feature type="signal peptide" evidence="2">
    <location>
        <begin position="1"/>
        <end position="30"/>
    </location>
</feature>
<name>A0A4U2YTD0_9ACTN</name>
<reference evidence="3 4" key="1">
    <citation type="submission" date="2019-04" db="EMBL/GenBank/DDBJ databases">
        <authorList>
            <person name="Dong K."/>
        </authorList>
    </citation>
    <scope>NUCLEOTIDE SEQUENCE [LARGE SCALE GENOMIC DNA]</scope>
    <source>
        <strain evidence="4">dk3543</strain>
    </source>
</reference>
<dbReference type="EMBL" id="SZPY01000001">
    <property type="protein sequence ID" value="TKI64085.1"/>
    <property type="molecule type" value="Genomic_DNA"/>
</dbReference>
<keyword evidence="1" id="KW-0812">Transmembrane</keyword>
<feature type="chain" id="PRO_5039648896" description="LPXTG cell wall anchor domain-containing protein" evidence="2">
    <location>
        <begin position="31"/>
        <end position="183"/>
    </location>
</feature>